<evidence type="ECO:0000256" key="7">
    <source>
        <dbReference type="SAM" id="Phobius"/>
    </source>
</evidence>
<evidence type="ECO:0000256" key="4">
    <source>
        <dbReference type="ARBA" id="ARBA00022692"/>
    </source>
</evidence>
<evidence type="ECO:0000256" key="1">
    <source>
        <dbReference type="ARBA" id="ARBA00004651"/>
    </source>
</evidence>
<feature type="transmembrane region" description="Helical" evidence="7">
    <location>
        <begin position="295"/>
        <end position="314"/>
    </location>
</feature>
<keyword evidence="2" id="KW-0813">Transport</keyword>
<feature type="transmembrane region" description="Helical" evidence="7">
    <location>
        <begin position="138"/>
        <end position="161"/>
    </location>
</feature>
<dbReference type="GO" id="GO:0042910">
    <property type="term" value="F:xenobiotic transmembrane transporter activity"/>
    <property type="evidence" value="ECO:0007669"/>
    <property type="project" value="InterPro"/>
</dbReference>
<dbReference type="PANTHER" id="PTHR43549">
    <property type="entry name" value="MULTIDRUG RESISTANCE PROTEIN YPNP-RELATED"/>
    <property type="match status" value="1"/>
</dbReference>
<feature type="transmembrane region" description="Helical" evidence="7">
    <location>
        <begin position="216"/>
        <end position="241"/>
    </location>
</feature>
<dbReference type="GO" id="GO:0005886">
    <property type="term" value="C:plasma membrane"/>
    <property type="evidence" value="ECO:0007669"/>
    <property type="project" value="UniProtKB-SubCell"/>
</dbReference>
<organism evidence="8 9">
    <name type="scientific">Candidatus Weimeria bifida</name>
    <dbReference type="NCBI Taxonomy" id="2599074"/>
    <lineage>
        <taxon>Bacteria</taxon>
        <taxon>Bacillati</taxon>
        <taxon>Bacillota</taxon>
        <taxon>Clostridia</taxon>
        <taxon>Lachnospirales</taxon>
        <taxon>Lachnospiraceae</taxon>
        <taxon>Candidatus Weimeria</taxon>
    </lineage>
</organism>
<dbReference type="PANTHER" id="PTHR43549:SF3">
    <property type="entry name" value="MULTIDRUG RESISTANCE PROTEIN YPNP-RELATED"/>
    <property type="match status" value="1"/>
</dbReference>
<evidence type="ECO:0000313" key="9">
    <source>
        <dbReference type="Proteomes" id="UP000460257"/>
    </source>
</evidence>
<evidence type="ECO:0000256" key="3">
    <source>
        <dbReference type="ARBA" id="ARBA00022475"/>
    </source>
</evidence>
<feature type="transmembrane region" description="Helical" evidence="7">
    <location>
        <begin position="363"/>
        <end position="382"/>
    </location>
</feature>
<dbReference type="Pfam" id="PF01554">
    <property type="entry name" value="MatE"/>
    <property type="match status" value="2"/>
</dbReference>
<dbReference type="GO" id="GO:0015297">
    <property type="term" value="F:antiporter activity"/>
    <property type="evidence" value="ECO:0007669"/>
    <property type="project" value="InterPro"/>
</dbReference>
<keyword evidence="6 7" id="KW-0472">Membrane</keyword>
<evidence type="ECO:0000256" key="5">
    <source>
        <dbReference type="ARBA" id="ARBA00022989"/>
    </source>
</evidence>
<accession>A0A6N7IXY1</accession>
<keyword evidence="4 7" id="KW-0812">Transmembrane</keyword>
<feature type="transmembrane region" description="Helical" evidence="7">
    <location>
        <begin position="334"/>
        <end position="356"/>
    </location>
</feature>
<evidence type="ECO:0000256" key="2">
    <source>
        <dbReference type="ARBA" id="ARBA00022448"/>
    </source>
</evidence>
<sequence length="436" mass="47684">MMVQALYNVVDSIFVSMISENALTAVTIAFPMQDLMISIASGTGVGINALLSRALGEKEYEKSDEAANTGVLLALISAAVFLIIGLTCTAPYVNSQTADPEIRQLDYSYVSIVTVISIGIFMQITFERLLQSTGRTLLSMVSQLTGAIINIVFDPILIFGIGPFPKMGVAGAAYATVMGQCIGACLGLFMNLRFNKEIHFSLKKMLHPHLKVVGRIYAVGIPTIIMMAIGSVMTYCMNLILKAFSSTAIAVFGAYFKLQSFFFMPVFGLNNGMIPVLAYNLGAEKKERIDESLKFAMKLAICIMLCGTAVFELFPNQLLSLFSPSKEMLRMGVPALRTIAIHFPVAAMGIVMGSTFQAFSRSIYSLLVSLGRQLIILIPAAWLLAQTGNVNNVWWSFLIAEGVSFVLSLTFYKKVYREEITERFAKADQKNTAAQK</sequence>
<dbReference type="Proteomes" id="UP000460257">
    <property type="component" value="Unassembled WGS sequence"/>
</dbReference>
<dbReference type="CDD" id="cd13144">
    <property type="entry name" value="MATE_like_4"/>
    <property type="match status" value="1"/>
</dbReference>
<evidence type="ECO:0000256" key="6">
    <source>
        <dbReference type="ARBA" id="ARBA00023136"/>
    </source>
</evidence>
<name>A0A6N7IXY1_9FIRM</name>
<comment type="subcellular location">
    <subcellularLocation>
        <location evidence="1">Cell membrane</location>
        <topology evidence="1">Multi-pass membrane protein</topology>
    </subcellularLocation>
</comment>
<dbReference type="NCBIfam" id="TIGR00797">
    <property type="entry name" value="matE"/>
    <property type="match status" value="1"/>
</dbReference>
<reference evidence="8" key="1">
    <citation type="journal article" date="2020" name="Appl. Environ. Microbiol.">
        <title>Medium-Chain Fatty Acid Synthesis by 'Candidatus Weimeria bifida' gen. nov., sp. nov., and 'Candidatus Pseudoramibacter fermentans' sp. nov.</title>
        <authorList>
            <person name="Scarborough M.J."/>
            <person name="Myers K.S."/>
            <person name="Donohue T.J."/>
            <person name="Noguera D.R."/>
        </authorList>
    </citation>
    <scope>NUCLEOTIDE SEQUENCE</scope>
    <source>
        <strain evidence="8">LCO1.1</strain>
    </source>
</reference>
<comment type="caution">
    <text evidence="8">The sequence shown here is derived from an EMBL/GenBank/DDBJ whole genome shotgun (WGS) entry which is preliminary data.</text>
</comment>
<feature type="transmembrane region" description="Helical" evidence="7">
    <location>
        <begin position="173"/>
        <end position="195"/>
    </location>
</feature>
<gene>
    <name evidence="8" type="ORF">FRC54_04030</name>
</gene>
<feature type="transmembrane region" description="Helical" evidence="7">
    <location>
        <begin position="67"/>
        <end position="87"/>
    </location>
</feature>
<protein>
    <submittedName>
        <fullName evidence="8">MATE family efflux transporter</fullName>
    </submittedName>
</protein>
<dbReference type="EMBL" id="VOGC01000003">
    <property type="protein sequence ID" value="MQN01109.1"/>
    <property type="molecule type" value="Genomic_DNA"/>
</dbReference>
<keyword evidence="5 7" id="KW-1133">Transmembrane helix</keyword>
<dbReference type="AlphaFoldDB" id="A0A6N7IXY1"/>
<feature type="transmembrane region" description="Helical" evidence="7">
    <location>
        <begin position="261"/>
        <end position="283"/>
    </location>
</feature>
<keyword evidence="9" id="KW-1185">Reference proteome</keyword>
<dbReference type="InterPro" id="IPR048279">
    <property type="entry name" value="MdtK-like"/>
</dbReference>
<dbReference type="InterPro" id="IPR052031">
    <property type="entry name" value="Membrane_Transporter-Flippase"/>
</dbReference>
<proteinExistence type="predicted"/>
<feature type="transmembrane region" description="Helical" evidence="7">
    <location>
        <begin position="107"/>
        <end position="126"/>
    </location>
</feature>
<feature type="transmembrane region" description="Helical" evidence="7">
    <location>
        <begin position="394"/>
        <end position="412"/>
    </location>
</feature>
<keyword evidence="3" id="KW-1003">Cell membrane</keyword>
<dbReference type="PIRSF" id="PIRSF006603">
    <property type="entry name" value="DinF"/>
    <property type="match status" value="1"/>
</dbReference>
<dbReference type="InterPro" id="IPR002528">
    <property type="entry name" value="MATE_fam"/>
</dbReference>
<evidence type="ECO:0000313" key="8">
    <source>
        <dbReference type="EMBL" id="MQN01109.1"/>
    </source>
</evidence>